<dbReference type="NCBIfam" id="TIGR01059">
    <property type="entry name" value="gyrB"/>
    <property type="match status" value="1"/>
</dbReference>
<evidence type="ECO:0000256" key="3">
    <source>
        <dbReference type="ARBA" id="ARBA00012895"/>
    </source>
</evidence>
<dbReference type="InterPro" id="IPR041423">
    <property type="entry name" value="GyrB_insert"/>
</dbReference>
<keyword evidence="8 13" id="KW-0067">ATP-binding</keyword>
<dbReference type="Gene3D" id="3.40.50.670">
    <property type="match status" value="2"/>
</dbReference>
<dbReference type="InterPro" id="IPR049353">
    <property type="entry name" value="GyrB_hook"/>
</dbReference>
<dbReference type="GO" id="GO:0005737">
    <property type="term" value="C:cytoplasm"/>
    <property type="evidence" value="ECO:0007669"/>
    <property type="project" value="UniProtKB-SubCell"/>
</dbReference>
<dbReference type="InterPro" id="IPR013759">
    <property type="entry name" value="Topo_IIA_B_C"/>
</dbReference>
<evidence type="ECO:0000256" key="7">
    <source>
        <dbReference type="ARBA" id="ARBA00022741"/>
    </source>
</evidence>
<dbReference type="InterPro" id="IPR036890">
    <property type="entry name" value="HATPase_C_sf"/>
</dbReference>
<feature type="binding site" evidence="13">
    <location>
        <position position="495"/>
    </location>
    <ligand>
        <name>Mg(2+)</name>
        <dbReference type="ChEBI" id="CHEBI:18420"/>
        <label>2</label>
    </ligand>
</feature>
<feature type="binding site" evidence="13">
    <location>
        <position position="497"/>
    </location>
    <ligand>
        <name>Mg(2+)</name>
        <dbReference type="ChEBI" id="CHEBI:18420"/>
        <label>2</label>
    </ligand>
</feature>
<dbReference type="Pfam" id="PF00986">
    <property type="entry name" value="DNA_gyraseB_C"/>
    <property type="match status" value="1"/>
</dbReference>
<sequence>MYNSSNIKILKGLDAVRKRPGMYIGNTDDGSGLHHMVFEIVDNSIDEALAGYCKKIQVIIHPDQSISVKDDGRGIPIDIHPEEGISSAEVILTMLHSGGKFDNNTYKISGGLHGVGISVVNALSKKLKLTIYRNGNIYQQTYKNGKPINKLKIIGKKNYTGTKIHFWPSYKIFTHIINFKYEILSKRLRELSFLNPNIEIQIQDINRNLKEIYHYTGGIKSFIKFLSKNKQPIHTQIIYFKSIKDNIEVEIAIQWNNSFKEKIYCFTNNIPQKDGGTHLSSFRTAITRTINNYINKEGYNKKNTIQTIGDDTREGIIAIISIKMPNPKFSSQTKEKLVSSEVKAIIESIITTNLTDFLLENPKDSKNIINKIIHASKIREAAKKVREISKKKGIIDLSGLPGKLADCQEKNPTLSEIYLVEGDSAGGSAKQGRNRKNQAILPLKGKILNVEKATFEKMIASQEIGTIITALGCGIGKIDYNPEKLRYHTIIIMTDADIDGSHIRTLLLTFFYRYMPEIIKRGHIYIAQPPLYKIKQGKKEIYIKNEEFMYKKQIKIALKNLLYYKKNINNNTHSEKFKKIILEYLNIKYILKKCNYHFSNEIIQELIYQPKLNNLYNKNNVTKWVEKIIFNLNNKTKYIKYSSKIKENIEQKTFEPIIFEFDKLNLKNNIYYITNTLLSSNEYTKIKKLGDQWIKLIHKDDYIKRGNKIKKIINLEAIIKWLIKIVQNEIKIQRYKGLGEMNPNQLWKTTMNPKTRHMLQVTIKDAISANILFNTLMGDLVEPRKIFIEKNALMVENIDI</sequence>
<dbReference type="InterPro" id="IPR001241">
    <property type="entry name" value="Topo_IIA"/>
</dbReference>
<dbReference type="InterPro" id="IPR020568">
    <property type="entry name" value="Ribosomal_Su5_D2-typ_SF"/>
</dbReference>
<evidence type="ECO:0000256" key="9">
    <source>
        <dbReference type="ARBA" id="ARBA00022842"/>
    </source>
</evidence>
<dbReference type="Pfam" id="PF00204">
    <property type="entry name" value="DNA_gyraseB"/>
    <property type="match status" value="1"/>
</dbReference>
<dbReference type="OrthoDB" id="9802808at2"/>
<dbReference type="GO" id="GO:0006261">
    <property type="term" value="P:DNA-templated DNA replication"/>
    <property type="evidence" value="ECO:0007669"/>
    <property type="project" value="UniProtKB-UniRule"/>
</dbReference>
<dbReference type="EC" id="5.6.2.2" evidence="3 13"/>
<keyword evidence="6 13" id="KW-0479">Metal-binding</keyword>
<dbReference type="GO" id="GO:0003918">
    <property type="term" value="F:DNA topoisomerase type II (double strand cut, ATP-hydrolyzing) activity"/>
    <property type="evidence" value="ECO:0007669"/>
    <property type="project" value="UniProtKB-UniRule"/>
</dbReference>
<dbReference type="SUPFAM" id="SSF54211">
    <property type="entry name" value="Ribosomal protein S5 domain 2-like"/>
    <property type="match status" value="1"/>
</dbReference>
<dbReference type="Pfam" id="PF18053">
    <property type="entry name" value="GyrB_insert"/>
    <property type="match status" value="1"/>
</dbReference>
<evidence type="ECO:0000256" key="13">
    <source>
        <dbReference type="HAMAP-Rule" id="MF_01898"/>
    </source>
</evidence>
<dbReference type="GO" id="GO:0005524">
    <property type="term" value="F:ATP binding"/>
    <property type="evidence" value="ECO:0007669"/>
    <property type="project" value="UniProtKB-UniRule"/>
</dbReference>
<keyword evidence="10 13" id="KW-0799">Topoisomerase</keyword>
<keyword evidence="11" id="KW-0238">DNA-binding</keyword>
<comment type="catalytic activity">
    <reaction evidence="1 13">
        <text>ATP-dependent breakage, passage and rejoining of double-stranded DNA.</text>
        <dbReference type="EC" id="5.6.2.2"/>
    </reaction>
</comment>
<proteinExistence type="inferred from homology"/>
<dbReference type="CDD" id="cd00822">
    <property type="entry name" value="TopoII_Trans_DNA_gyrase"/>
    <property type="match status" value="1"/>
</dbReference>
<dbReference type="Gene3D" id="3.10.20.690">
    <property type="match status" value="1"/>
</dbReference>
<dbReference type="FunFam" id="3.30.565.10:FF:000002">
    <property type="entry name" value="DNA gyrase subunit B"/>
    <property type="match status" value="1"/>
</dbReference>
<gene>
    <name evidence="13 15" type="primary">gyrB</name>
    <name evidence="15" type="ORF">D9V81_00055</name>
</gene>
<evidence type="ECO:0000256" key="6">
    <source>
        <dbReference type="ARBA" id="ARBA00022723"/>
    </source>
</evidence>
<evidence type="ECO:0000256" key="2">
    <source>
        <dbReference type="ARBA" id="ARBA00010708"/>
    </source>
</evidence>
<dbReference type="PRINTS" id="PR01159">
    <property type="entry name" value="DNAGYRASEB"/>
</dbReference>
<evidence type="ECO:0000256" key="11">
    <source>
        <dbReference type="ARBA" id="ARBA00023125"/>
    </source>
</evidence>
<dbReference type="InterPro" id="IPR002288">
    <property type="entry name" value="DNA_gyrase_B_C"/>
</dbReference>
<evidence type="ECO:0000313" key="16">
    <source>
        <dbReference type="Proteomes" id="UP000298603"/>
    </source>
</evidence>
<keyword evidence="5 13" id="KW-0963">Cytoplasm</keyword>
<dbReference type="GO" id="GO:0006265">
    <property type="term" value="P:DNA topological change"/>
    <property type="evidence" value="ECO:0007669"/>
    <property type="project" value="UniProtKB-UniRule"/>
</dbReference>
<dbReference type="Pfam" id="PF02518">
    <property type="entry name" value="HATPase_c"/>
    <property type="match status" value="1"/>
</dbReference>
<comment type="cofactor">
    <cofactor evidence="13">
        <name>Mg(2+)</name>
        <dbReference type="ChEBI" id="CHEBI:18420"/>
    </cofactor>
    <cofactor evidence="13">
        <name>Mn(2+)</name>
        <dbReference type="ChEBI" id="CHEBI:29035"/>
    </cofactor>
    <cofactor evidence="13">
        <name>Ca(2+)</name>
        <dbReference type="ChEBI" id="CHEBI:29108"/>
    </cofactor>
    <text evidence="13">Binds two Mg(2+) per subunit. The magnesium ions form salt bridges with both the protein and the DNA. Can also accept other divalent metal cations, such as Mn(2+) or Ca(2+).</text>
</comment>
<evidence type="ECO:0000259" key="14">
    <source>
        <dbReference type="PROSITE" id="PS50880"/>
    </source>
</evidence>
<dbReference type="PROSITE" id="PS50880">
    <property type="entry name" value="TOPRIM"/>
    <property type="match status" value="1"/>
</dbReference>
<dbReference type="Gene3D" id="3.30.230.10">
    <property type="match status" value="1"/>
</dbReference>
<protein>
    <recommendedName>
        <fullName evidence="4 13">DNA gyrase subunit B</fullName>
        <ecNumber evidence="3 13">5.6.2.2</ecNumber>
    </recommendedName>
</protein>
<dbReference type="Gene3D" id="3.30.565.10">
    <property type="entry name" value="Histidine kinase-like ATPase, C-terminal domain"/>
    <property type="match status" value="1"/>
</dbReference>
<name>A0A4D6YFU8_9GAMM</name>
<dbReference type="PROSITE" id="PS00177">
    <property type="entry name" value="TOPOISOMERASE_II"/>
    <property type="match status" value="1"/>
</dbReference>
<dbReference type="AlphaFoldDB" id="A0A4D6YFU8"/>
<dbReference type="CDD" id="cd16928">
    <property type="entry name" value="HATPase_GyrB-like"/>
    <property type="match status" value="1"/>
</dbReference>
<comment type="subunit">
    <text evidence="13">Heterotetramer, composed of two GyrA and two GyrB chains. In the heterotetramer, GyrA contains the active site tyrosine that forms a transient covalent intermediate with DNA, while GyrB binds cofactors and catalyzes ATP hydrolysis.</text>
</comment>
<dbReference type="SMART" id="SM00433">
    <property type="entry name" value="TOP2c"/>
    <property type="match status" value="1"/>
</dbReference>
<feature type="binding site" evidence="13">
    <location>
        <position position="495"/>
    </location>
    <ligand>
        <name>Mg(2+)</name>
        <dbReference type="ChEBI" id="CHEBI:18420"/>
        <label>1</label>
        <note>catalytic</note>
    </ligand>
</feature>
<dbReference type="Pfam" id="PF21249">
    <property type="entry name" value="GyrB_hook"/>
    <property type="match status" value="1"/>
</dbReference>
<dbReference type="Pfam" id="PF01751">
    <property type="entry name" value="Toprim"/>
    <property type="match status" value="1"/>
</dbReference>
<comment type="similarity">
    <text evidence="2 13">Belongs to the type II topoisomerase GyrB family.</text>
</comment>
<keyword evidence="9 13" id="KW-0460">Magnesium</keyword>
<dbReference type="FunFam" id="3.40.50.670:FF:000001">
    <property type="entry name" value="DNA topoisomerase 2"/>
    <property type="match status" value="1"/>
</dbReference>
<dbReference type="PANTHER" id="PTHR45866:SF1">
    <property type="entry name" value="DNA GYRASE SUBUNIT B, MITOCHONDRIAL"/>
    <property type="match status" value="1"/>
</dbReference>
<evidence type="ECO:0000256" key="1">
    <source>
        <dbReference type="ARBA" id="ARBA00000185"/>
    </source>
</evidence>
<dbReference type="RefSeq" id="WP_158349289.1">
    <property type="nucleotide sequence ID" value="NZ_CP032996.1"/>
</dbReference>
<dbReference type="InterPro" id="IPR003594">
    <property type="entry name" value="HATPase_dom"/>
</dbReference>
<keyword evidence="16" id="KW-1185">Reference proteome</keyword>
<dbReference type="GO" id="GO:0005694">
    <property type="term" value="C:chromosome"/>
    <property type="evidence" value="ECO:0007669"/>
    <property type="project" value="InterPro"/>
</dbReference>
<organism evidence="15 16">
    <name type="scientific">Buchnera aphidicola</name>
    <name type="common">Therioaphis trifolii</name>
    <dbReference type="NCBI Taxonomy" id="1241884"/>
    <lineage>
        <taxon>Bacteria</taxon>
        <taxon>Pseudomonadati</taxon>
        <taxon>Pseudomonadota</taxon>
        <taxon>Gammaproteobacteria</taxon>
        <taxon>Enterobacterales</taxon>
        <taxon>Erwiniaceae</taxon>
        <taxon>Buchnera</taxon>
    </lineage>
</organism>
<dbReference type="NCBIfam" id="NF011501">
    <property type="entry name" value="PRK14939.1"/>
    <property type="match status" value="1"/>
</dbReference>
<evidence type="ECO:0000256" key="8">
    <source>
        <dbReference type="ARBA" id="ARBA00022840"/>
    </source>
</evidence>
<dbReference type="EMBL" id="CP032996">
    <property type="protein sequence ID" value="QCI27023.1"/>
    <property type="molecule type" value="Genomic_DNA"/>
</dbReference>
<evidence type="ECO:0000256" key="12">
    <source>
        <dbReference type="ARBA" id="ARBA00023235"/>
    </source>
</evidence>
<evidence type="ECO:0000256" key="10">
    <source>
        <dbReference type="ARBA" id="ARBA00023029"/>
    </source>
</evidence>
<dbReference type="HAMAP" id="MF_01898">
    <property type="entry name" value="GyrB"/>
    <property type="match status" value="1"/>
</dbReference>
<feature type="site" description="Interaction with DNA" evidence="13">
    <location>
        <position position="446"/>
    </location>
</feature>
<dbReference type="InterPro" id="IPR018522">
    <property type="entry name" value="TopoIIA_CS"/>
</dbReference>
<comment type="subcellular location">
    <subcellularLocation>
        <location evidence="13">Cytoplasm</location>
    </subcellularLocation>
</comment>
<comment type="function">
    <text evidence="13">A type II topoisomerase that negatively supercoils closed circular double-stranded (ds) DNA in an ATP-dependent manner to modulate DNA topology and maintain chromosomes in an underwound state. Negative supercoiling favors strand separation, and DNA replication, transcription, recombination and repair, all of which involve strand separation. Also able to catalyze the interconversion of other topological isomers of dsDNA rings, including catenanes and knotted rings. Type II topoisomerases break and join 2 DNA strands simultaneously in an ATP-dependent manner.</text>
</comment>
<dbReference type="InterPro" id="IPR034160">
    <property type="entry name" value="TOPRIM_GyrB"/>
</dbReference>
<accession>A0A4D6YFU8</accession>
<keyword evidence="12 13" id="KW-0413">Isomerase</keyword>
<dbReference type="InterPro" id="IPR013506">
    <property type="entry name" value="Topo_IIA_bsu_dom2"/>
</dbReference>
<evidence type="ECO:0000313" key="15">
    <source>
        <dbReference type="EMBL" id="QCI27023.1"/>
    </source>
</evidence>
<keyword evidence="7 13" id="KW-0547">Nucleotide-binding</keyword>
<dbReference type="SMART" id="SM00387">
    <property type="entry name" value="HATPase_c"/>
    <property type="match status" value="1"/>
</dbReference>
<feature type="site" description="Interaction with DNA" evidence="13">
    <location>
        <position position="449"/>
    </location>
</feature>
<dbReference type="InterPro" id="IPR000565">
    <property type="entry name" value="Topo_IIA_B"/>
</dbReference>
<dbReference type="Proteomes" id="UP000298603">
    <property type="component" value="Chromosome"/>
</dbReference>
<dbReference type="GO" id="GO:0003677">
    <property type="term" value="F:DNA binding"/>
    <property type="evidence" value="ECO:0007669"/>
    <property type="project" value="UniProtKB-KW"/>
</dbReference>
<dbReference type="CDD" id="cd03366">
    <property type="entry name" value="TOPRIM_TopoIIA_GyrB"/>
    <property type="match status" value="1"/>
</dbReference>
<feature type="domain" description="Toprim" evidence="14">
    <location>
        <begin position="415"/>
        <end position="530"/>
    </location>
</feature>
<dbReference type="SUPFAM" id="SSF56719">
    <property type="entry name" value="Type II DNA topoisomerase"/>
    <property type="match status" value="1"/>
</dbReference>
<dbReference type="GO" id="GO:0046872">
    <property type="term" value="F:metal ion binding"/>
    <property type="evidence" value="ECO:0007669"/>
    <property type="project" value="UniProtKB-KW"/>
</dbReference>
<comment type="miscellaneous">
    <text evidence="13">Few gyrases are as efficient as E.coli at forming negative supercoils. Not all organisms have 2 type II topoisomerases; in organisms with a single type II topoisomerase this enzyme also has to decatenate newly replicated chromosomes.</text>
</comment>
<dbReference type="InterPro" id="IPR011557">
    <property type="entry name" value="GyrB"/>
</dbReference>
<dbReference type="PANTHER" id="PTHR45866">
    <property type="entry name" value="DNA GYRASE/TOPOISOMERASE SUBUNIT B"/>
    <property type="match status" value="1"/>
</dbReference>
<dbReference type="InterPro" id="IPR013760">
    <property type="entry name" value="Topo_IIA-like_dom_sf"/>
</dbReference>
<dbReference type="SUPFAM" id="SSF55874">
    <property type="entry name" value="ATPase domain of HSP90 chaperone/DNA topoisomerase II/histidine kinase"/>
    <property type="match status" value="1"/>
</dbReference>
<reference evidence="15 16" key="1">
    <citation type="submission" date="2018-10" db="EMBL/GenBank/DDBJ databases">
        <title>Comparative functional genomics of the obligate endosymbiont Buchnera aphidicola.</title>
        <authorList>
            <person name="Chong R.A."/>
        </authorList>
    </citation>
    <scope>NUCLEOTIDE SEQUENCE [LARGE SCALE GENOMIC DNA]</scope>
    <source>
        <strain evidence="15 16">Tma</strain>
    </source>
</reference>
<dbReference type="FunFam" id="3.30.230.10:FF:000005">
    <property type="entry name" value="DNA gyrase subunit B"/>
    <property type="match status" value="1"/>
</dbReference>
<dbReference type="InterPro" id="IPR014721">
    <property type="entry name" value="Ribsml_uS5_D2-typ_fold_subgr"/>
</dbReference>
<dbReference type="PRINTS" id="PR00418">
    <property type="entry name" value="TPI2FAMILY"/>
</dbReference>
<feature type="binding site" evidence="13">
    <location>
        <position position="421"/>
    </location>
    <ligand>
        <name>Mg(2+)</name>
        <dbReference type="ChEBI" id="CHEBI:18420"/>
        <label>1</label>
        <note>catalytic</note>
    </ligand>
</feature>
<evidence type="ECO:0000256" key="5">
    <source>
        <dbReference type="ARBA" id="ARBA00022490"/>
    </source>
</evidence>
<dbReference type="NCBIfam" id="NF004189">
    <property type="entry name" value="PRK05644.1"/>
    <property type="match status" value="1"/>
</dbReference>
<evidence type="ECO:0000256" key="4">
    <source>
        <dbReference type="ARBA" id="ARBA00019166"/>
    </source>
</evidence>
<dbReference type="InterPro" id="IPR006171">
    <property type="entry name" value="TOPRIM_dom"/>
</dbReference>